<evidence type="ECO:0000313" key="2">
    <source>
        <dbReference type="EMBL" id="WUV50894.1"/>
    </source>
</evidence>
<reference evidence="2" key="1">
    <citation type="submission" date="2022-10" db="EMBL/GenBank/DDBJ databases">
        <title>The complete genomes of actinobacterial strains from the NBC collection.</title>
        <authorList>
            <person name="Joergensen T.S."/>
            <person name="Alvarez Arevalo M."/>
            <person name="Sterndorff E.B."/>
            <person name="Faurdal D."/>
            <person name="Vuksanovic O."/>
            <person name="Mourched A.-S."/>
            <person name="Charusanti P."/>
            <person name="Shaw S."/>
            <person name="Blin K."/>
            <person name="Weber T."/>
        </authorList>
    </citation>
    <scope>NUCLEOTIDE SEQUENCE</scope>
    <source>
        <strain evidence="2">NBC_01482</strain>
    </source>
</reference>
<dbReference type="EMBL" id="CP109441">
    <property type="protein sequence ID" value="WUV50894.1"/>
    <property type="molecule type" value="Genomic_DNA"/>
</dbReference>
<dbReference type="InterPro" id="IPR041313">
    <property type="entry name" value="DUF5642"/>
</dbReference>
<gene>
    <name evidence="2" type="ORF">OG563_03005</name>
</gene>
<dbReference type="Proteomes" id="UP001432062">
    <property type="component" value="Chromosome"/>
</dbReference>
<name>A0ABZ1Z5R6_9NOCA</name>
<proteinExistence type="predicted"/>
<keyword evidence="3" id="KW-1185">Reference proteome</keyword>
<protein>
    <submittedName>
        <fullName evidence="2">Sensor domain-containing protein</fullName>
    </submittedName>
</protein>
<accession>A0ABZ1Z5R6</accession>
<dbReference type="PROSITE" id="PS51257">
    <property type="entry name" value="PROKAR_LIPOPROTEIN"/>
    <property type="match status" value="1"/>
</dbReference>
<feature type="domain" description="DUF5642" evidence="1">
    <location>
        <begin position="63"/>
        <end position="213"/>
    </location>
</feature>
<organism evidence="2 3">
    <name type="scientific">Nocardia vinacea</name>
    <dbReference type="NCBI Taxonomy" id="96468"/>
    <lineage>
        <taxon>Bacteria</taxon>
        <taxon>Bacillati</taxon>
        <taxon>Actinomycetota</taxon>
        <taxon>Actinomycetes</taxon>
        <taxon>Mycobacteriales</taxon>
        <taxon>Nocardiaceae</taxon>
        <taxon>Nocardia</taxon>
    </lineage>
</organism>
<sequence length="238" mass="24520">MPNSTRRGPRGFGVSGWVPLAAGAVLLAGCASTVTGHPVASGPSAGTQYVTAQLSTLLPDLAQFPARYEAVVLPPEAAAQAAGDLTGVGRGSTVQPDGCVPPAQQFGPNQTAVAVGTDNDTRATMTVELTRTGQPLSALRDQLKRCQQVHVSRAGATTTVTTELQAPPPIDADDTLALRRTVAPQVSAAGLTQSMQTLTGQVADVRITVTYMTFGAEKPDTAALDELFTTAVRQVKQG</sequence>
<evidence type="ECO:0000259" key="1">
    <source>
        <dbReference type="Pfam" id="PF18702"/>
    </source>
</evidence>
<evidence type="ECO:0000313" key="3">
    <source>
        <dbReference type="Proteomes" id="UP001432062"/>
    </source>
</evidence>
<dbReference type="Pfam" id="PF18702">
    <property type="entry name" value="DUF5642"/>
    <property type="match status" value="1"/>
</dbReference>